<evidence type="ECO:0000313" key="11">
    <source>
        <dbReference type="WBParaSite" id="maker-PairedContig_829-snap-gene-0.14-mRNA-1"/>
    </source>
</evidence>
<evidence type="ECO:0000256" key="1">
    <source>
        <dbReference type="ARBA" id="ARBA00004409"/>
    </source>
</evidence>
<accession>A0A1I8F0V9</accession>
<evidence type="ECO:0000256" key="7">
    <source>
        <dbReference type="SAM" id="Coils"/>
    </source>
</evidence>
<reference evidence="10" key="2">
    <citation type="journal article" date="2016" name="Mol. Ecol.">
        <title>Population genomics of the filarial nematode parasite Wuchereria bancrofti from mosquitoes.</title>
        <authorList>
            <person name="Small S.T."/>
            <person name="Reimer L.J."/>
            <person name="Tisch D.J."/>
            <person name="King C.L."/>
            <person name="Christensen B.M."/>
            <person name="Siba P.M."/>
            <person name="Kazura J.W."/>
            <person name="Serre D."/>
            <person name="Zimmerman P.A."/>
        </authorList>
    </citation>
    <scope>NUCLEOTIDE SEQUENCE</scope>
    <source>
        <strain evidence="10">pt0022</strain>
    </source>
</reference>
<reference evidence="10" key="1">
    <citation type="submission" date="2015-03" db="EMBL/GenBank/DDBJ databases">
        <title>Wuchereria bancrofti Genome Sequencing Papua New Guinea Strain.</title>
        <authorList>
            <person name="Small S.T."/>
            <person name="Serre D."/>
            <person name="Zimmerman P.A."/>
        </authorList>
    </citation>
    <scope>NUCLEOTIDE SEQUENCE [LARGE SCALE GENOMIC DNA]</scope>
    <source>
        <strain evidence="10">pt0022</strain>
    </source>
</reference>
<evidence type="ECO:0000256" key="6">
    <source>
        <dbReference type="ARBA" id="ARBA00023136"/>
    </source>
</evidence>
<dbReference type="PANTHER" id="PTHR13815">
    <property type="entry name" value="GOLGIN-84"/>
    <property type="match status" value="1"/>
</dbReference>
<evidence type="ECO:0000313" key="10">
    <source>
        <dbReference type="Proteomes" id="UP000093561"/>
    </source>
</evidence>
<evidence type="ECO:0000313" key="12">
    <source>
        <dbReference type="WBParaSite" id="mrna-Wban_08464"/>
    </source>
</evidence>
<dbReference type="GO" id="GO:0000139">
    <property type="term" value="C:Golgi membrane"/>
    <property type="evidence" value="ECO:0007669"/>
    <property type="project" value="UniProtKB-SubCell"/>
</dbReference>
<dbReference type="GO" id="GO:0007030">
    <property type="term" value="P:Golgi organization"/>
    <property type="evidence" value="ECO:0007669"/>
    <property type="project" value="InterPro"/>
</dbReference>
<dbReference type="InterPro" id="IPR019177">
    <property type="entry name" value="Golgin_subfamily_A_member_5"/>
</dbReference>
<protein>
    <submittedName>
        <fullName evidence="11 12">Golgin-84</fullName>
    </submittedName>
</protein>
<dbReference type="Pfam" id="PF09787">
    <property type="entry name" value="Golgin_A5"/>
    <property type="match status" value="1"/>
</dbReference>
<evidence type="ECO:0000256" key="9">
    <source>
        <dbReference type="SAM" id="Phobius"/>
    </source>
</evidence>
<name>A0A1I8F0V9_WUCBA</name>
<reference evidence="11" key="3">
    <citation type="submission" date="2016-11" db="UniProtKB">
        <authorList>
            <consortium name="WormBaseParasite"/>
        </authorList>
    </citation>
    <scope>IDENTIFICATION</scope>
    <source>
        <strain evidence="11 12">pt0022</strain>
    </source>
</reference>
<keyword evidence="6 9" id="KW-0472">Membrane</keyword>
<dbReference type="AlphaFoldDB" id="A0A1I8F0V9"/>
<evidence type="ECO:0000256" key="8">
    <source>
        <dbReference type="SAM" id="MobiDB-lite"/>
    </source>
</evidence>
<dbReference type="WBParaSite" id="maker-PairedContig_829-snap-gene-0.14-mRNA-1">
    <property type="protein sequence ID" value="maker-PairedContig_829-snap-gene-0.14-mRNA-1"/>
    <property type="gene ID" value="maker-PairedContig_829-snap-gene-0.14"/>
</dbReference>
<dbReference type="GO" id="GO:0031985">
    <property type="term" value="C:Golgi cisterna"/>
    <property type="evidence" value="ECO:0007669"/>
    <property type="project" value="TreeGrafter"/>
</dbReference>
<feature type="transmembrane region" description="Helical" evidence="9">
    <location>
        <begin position="541"/>
        <end position="563"/>
    </location>
</feature>
<keyword evidence="3 9" id="KW-1133">Transmembrane helix</keyword>
<comment type="subcellular location">
    <subcellularLocation>
        <location evidence="1">Golgi apparatus membrane</location>
        <topology evidence="1">Single-pass type IV membrane protein</topology>
    </subcellularLocation>
</comment>
<proteinExistence type="predicted"/>
<evidence type="ECO:0000256" key="4">
    <source>
        <dbReference type="ARBA" id="ARBA00023034"/>
    </source>
</evidence>
<keyword evidence="4" id="KW-0333">Golgi apparatus</keyword>
<organism evidence="11">
    <name type="scientific">Wuchereria bancrofti</name>
    <dbReference type="NCBI Taxonomy" id="6293"/>
    <lineage>
        <taxon>Eukaryota</taxon>
        <taxon>Metazoa</taxon>
        <taxon>Ecdysozoa</taxon>
        <taxon>Nematoda</taxon>
        <taxon>Chromadorea</taxon>
        <taxon>Rhabditida</taxon>
        <taxon>Spirurina</taxon>
        <taxon>Spiruromorpha</taxon>
        <taxon>Filarioidea</taxon>
        <taxon>Onchocercidae</taxon>
        <taxon>Wuchereria</taxon>
    </lineage>
</organism>
<sequence>MSWLAKVSHIAGRAEDLLNQIDQNAAIALRNTKKGADKCNSTISLIDIEEQRTKKLEKPQSEIVEATAKHHIRTDHTYSVSGRIRNKKKDDELIAYLNNSNEPTSSRCSSVASCFSAPNPHIANTIQTTPEPYTTEEYLKAQHSDTLRCMHMKESQIAVMSVRLQEAEDANIKKDAQIAELGRELKLMKKELEAGNGYMANNQSSSLKKLQREHDRKKEEFEKREQGYVKRLESANNENSENEKELQELRAKILKMEVNEQNLTEEIRLAKYNLEANKHEFDEYKQRAQKILSAKENLLTSLKENSSTGSDGVVNSIELEELRCELGLLKDDLQQSQFVIYNLKGDIQEMENRLRDEQRASGAQRENLLKQIHHHLSQANQYREQMERTQLEYDFLQAEMRRQEEAVERKLAEKDIELAKLMEEKKTNKRYGAGEMEQKISLLSEKLISKQTAIERIESEKRALELRLERAEYACRNAETAAVKAVTIEMRGSGANASVESCSLFTVSHSDSMLIRIAKLAVCIFDYVGLRLAVFMRSPMFRFFFFIYCLLLHSWVFFILFTYTPEIHPL</sequence>
<feature type="compositionally biased region" description="Polar residues" evidence="8">
    <location>
        <begin position="199"/>
        <end position="208"/>
    </location>
</feature>
<keyword evidence="2 9" id="KW-0812">Transmembrane</keyword>
<evidence type="ECO:0000256" key="5">
    <source>
        <dbReference type="ARBA" id="ARBA00023054"/>
    </source>
</evidence>
<evidence type="ECO:0000256" key="3">
    <source>
        <dbReference type="ARBA" id="ARBA00022989"/>
    </source>
</evidence>
<dbReference type="WBParaSite" id="mrna-Wban_08464">
    <property type="protein sequence ID" value="mrna-Wban_08464"/>
    <property type="gene ID" value="Wban_08464"/>
</dbReference>
<dbReference type="PANTHER" id="PTHR13815:SF7">
    <property type="entry name" value="GOLGIN SUBFAMILY A MEMBER 5"/>
    <property type="match status" value="1"/>
</dbReference>
<evidence type="ECO:0000256" key="2">
    <source>
        <dbReference type="ARBA" id="ARBA00022692"/>
    </source>
</evidence>
<dbReference type="GO" id="GO:0000301">
    <property type="term" value="P:retrograde transport, vesicle recycling within Golgi"/>
    <property type="evidence" value="ECO:0007669"/>
    <property type="project" value="TreeGrafter"/>
</dbReference>
<feature type="transmembrane region" description="Helical" evidence="9">
    <location>
        <begin position="513"/>
        <end position="534"/>
    </location>
</feature>
<keyword evidence="5 7" id="KW-0175">Coiled coil</keyword>
<dbReference type="Proteomes" id="UP000093561">
    <property type="component" value="Unassembled WGS sequence"/>
</dbReference>
<dbReference type="STRING" id="6293.A0A1I8F0V9"/>
<feature type="region of interest" description="Disordered" evidence="8">
    <location>
        <begin position="198"/>
        <end position="223"/>
    </location>
</feature>
<feature type="compositionally biased region" description="Basic and acidic residues" evidence="8">
    <location>
        <begin position="210"/>
        <end position="223"/>
    </location>
</feature>
<feature type="coiled-coil region" evidence="7">
    <location>
        <begin position="340"/>
        <end position="481"/>
    </location>
</feature>